<organism evidence="2 3">
    <name type="scientific">Pseudoduganella buxea</name>
    <dbReference type="NCBI Taxonomy" id="1949069"/>
    <lineage>
        <taxon>Bacteria</taxon>
        <taxon>Pseudomonadati</taxon>
        <taxon>Pseudomonadota</taxon>
        <taxon>Betaproteobacteria</taxon>
        <taxon>Burkholderiales</taxon>
        <taxon>Oxalobacteraceae</taxon>
        <taxon>Telluria group</taxon>
        <taxon>Pseudoduganella</taxon>
    </lineage>
</organism>
<evidence type="ECO:0000313" key="3">
    <source>
        <dbReference type="Proteomes" id="UP000430634"/>
    </source>
</evidence>
<evidence type="ECO:0000256" key="1">
    <source>
        <dbReference type="SAM" id="Phobius"/>
    </source>
</evidence>
<keyword evidence="1" id="KW-1133">Transmembrane helix</keyword>
<keyword evidence="1" id="KW-0472">Membrane</keyword>
<name>A0A6I3SV42_9BURK</name>
<proteinExistence type="predicted"/>
<accession>A0A6I3SV42</accession>
<dbReference type="Proteomes" id="UP000430634">
    <property type="component" value="Unassembled WGS sequence"/>
</dbReference>
<dbReference type="Pfam" id="PF05656">
    <property type="entry name" value="DUF805"/>
    <property type="match status" value="1"/>
</dbReference>
<feature type="transmembrane region" description="Helical" evidence="1">
    <location>
        <begin position="34"/>
        <end position="53"/>
    </location>
</feature>
<dbReference type="InterPro" id="IPR008523">
    <property type="entry name" value="DUF805"/>
</dbReference>
<dbReference type="OrthoDB" id="9812349at2"/>
<dbReference type="GO" id="GO:0005886">
    <property type="term" value="C:plasma membrane"/>
    <property type="evidence" value="ECO:0007669"/>
    <property type="project" value="TreeGrafter"/>
</dbReference>
<feature type="transmembrane region" description="Helical" evidence="1">
    <location>
        <begin position="136"/>
        <end position="157"/>
    </location>
</feature>
<comment type="caution">
    <text evidence="2">The sequence shown here is derived from an EMBL/GenBank/DDBJ whole genome shotgun (WGS) entry which is preliminary data.</text>
</comment>
<sequence>MIGFHPFQEKAMPHTLPFMHVPQAWPPRIGRLRFGLSMVATGVAVMAAMLLAMHLPSLAMTGTTVIMGVAWAATIAAMGLAGIGRLKDIGWPLWLAAGLFLPFVGLALFGCLLFVPGTPGASRHGDAPEPRIERAWARRLGTAIFASLALALAFDVLR</sequence>
<dbReference type="EMBL" id="WNKZ01000019">
    <property type="protein sequence ID" value="MTV52919.1"/>
    <property type="molecule type" value="Genomic_DNA"/>
</dbReference>
<evidence type="ECO:0000313" key="2">
    <source>
        <dbReference type="EMBL" id="MTV52919.1"/>
    </source>
</evidence>
<dbReference type="PANTHER" id="PTHR34980">
    <property type="entry name" value="INNER MEMBRANE PROTEIN-RELATED-RELATED"/>
    <property type="match status" value="1"/>
</dbReference>
<gene>
    <name evidence="2" type="ORF">GM672_09270</name>
</gene>
<feature type="transmembrane region" description="Helical" evidence="1">
    <location>
        <begin position="59"/>
        <end position="81"/>
    </location>
</feature>
<feature type="transmembrane region" description="Helical" evidence="1">
    <location>
        <begin position="93"/>
        <end position="116"/>
    </location>
</feature>
<dbReference type="PANTHER" id="PTHR34980:SF3">
    <property type="entry name" value="BLR8105 PROTEIN"/>
    <property type="match status" value="1"/>
</dbReference>
<protein>
    <submittedName>
        <fullName evidence="2">DUF805 domain-containing protein</fullName>
    </submittedName>
</protein>
<keyword evidence="1" id="KW-0812">Transmembrane</keyword>
<dbReference type="AlphaFoldDB" id="A0A6I3SV42"/>
<reference evidence="2 3" key="1">
    <citation type="submission" date="2019-11" db="EMBL/GenBank/DDBJ databases">
        <title>Type strains purchased from KCTC, JCM and DSMZ.</title>
        <authorList>
            <person name="Lu H."/>
        </authorList>
    </citation>
    <scope>NUCLEOTIDE SEQUENCE [LARGE SCALE GENOMIC DNA]</scope>
    <source>
        <strain evidence="2 3">KCTC 52429</strain>
    </source>
</reference>